<dbReference type="OrthoDB" id="5981864at2759"/>
<accession>A0A4Z2IZ48</accession>
<evidence type="ECO:0000313" key="8">
    <source>
        <dbReference type="EMBL" id="TNN82824.1"/>
    </source>
</evidence>
<dbReference type="SMART" id="SM00055">
    <property type="entry name" value="FCH"/>
    <property type="match status" value="1"/>
</dbReference>
<dbReference type="SUPFAM" id="SSF48350">
    <property type="entry name" value="GTPase activation domain, GAP"/>
    <property type="match status" value="1"/>
</dbReference>
<reference evidence="8 9" key="1">
    <citation type="submission" date="2019-03" db="EMBL/GenBank/DDBJ databases">
        <title>First draft genome of Liparis tanakae, snailfish: a comprehensive survey of snailfish specific genes.</title>
        <authorList>
            <person name="Kim W."/>
            <person name="Song I."/>
            <person name="Jeong J.-H."/>
            <person name="Kim D."/>
            <person name="Kim S."/>
            <person name="Ryu S."/>
            <person name="Song J.Y."/>
            <person name="Lee S.K."/>
        </authorList>
    </citation>
    <scope>NUCLEOTIDE SEQUENCE [LARGE SCALE GENOMIC DNA]</scope>
    <source>
        <tissue evidence="8">Muscle</tissue>
    </source>
</reference>
<feature type="compositionally biased region" description="Low complexity" evidence="4">
    <location>
        <begin position="789"/>
        <end position="802"/>
    </location>
</feature>
<name>A0A4Z2IZ48_9TELE</name>
<feature type="domain" description="F-BAR" evidence="7">
    <location>
        <begin position="136"/>
        <end position="409"/>
    </location>
</feature>
<dbReference type="GO" id="GO:0007165">
    <property type="term" value="P:signal transduction"/>
    <property type="evidence" value="ECO:0007669"/>
    <property type="project" value="InterPro"/>
</dbReference>
<dbReference type="SUPFAM" id="SSF55729">
    <property type="entry name" value="Acyl-CoA N-acyltransferases (Nat)"/>
    <property type="match status" value="1"/>
</dbReference>
<feature type="domain" description="N-acetyltransferase" evidence="6">
    <location>
        <begin position="1"/>
        <end position="93"/>
    </location>
</feature>
<dbReference type="EMBL" id="SRLO01000036">
    <property type="protein sequence ID" value="TNN82824.1"/>
    <property type="molecule type" value="Genomic_DNA"/>
</dbReference>
<evidence type="ECO:0000313" key="9">
    <source>
        <dbReference type="Proteomes" id="UP000314294"/>
    </source>
</evidence>
<feature type="region of interest" description="Disordered" evidence="4">
    <location>
        <begin position="493"/>
        <end position="512"/>
    </location>
</feature>
<gene>
    <name evidence="8" type="primary">ARHGAP4_0</name>
    <name evidence="8" type="ORF">EYF80_006781</name>
</gene>
<feature type="region of interest" description="Disordered" evidence="4">
    <location>
        <begin position="895"/>
        <end position="936"/>
    </location>
</feature>
<dbReference type="InterPro" id="IPR027267">
    <property type="entry name" value="AH/BAR_dom_sf"/>
</dbReference>
<evidence type="ECO:0000259" key="6">
    <source>
        <dbReference type="PROSITE" id="PS51186"/>
    </source>
</evidence>
<feature type="compositionally biased region" description="Polar residues" evidence="4">
    <location>
        <begin position="813"/>
        <end position="824"/>
    </location>
</feature>
<evidence type="ECO:0000259" key="5">
    <source>
        <dbReference type="PROSITE" id="PS50238"/>
    </source>
</evidence>
<dbReference type="SMART" id="SM00324">
    <property type="entry name" value="RhoGAP"/>
    <property type="match status" value="1"/>
</dbReference>
<feature type="region of interest" description="Disordered" evidence="4">
    <location>
        <begin position="785"/>
        <end position="829"/>
    </location>
</feature>
<evidence type="ECO:0000256" key="2">
    <source>
        <dbReference type="PROSITE-ProRule" id="PRU01077"/>
    </source>
</evidence>
<keyword evidence="1 2" id="KW-0175">Coiled coil</keyword>
<dbReference type="Gene3D" id="1.20.1270.60">
    <property type="entry name" value="Arfaptin homology (AH) domain/BAR domain"/>
    <property type="match status" value="1"/>
</dbReference>
<evidence type="ECO:0000256" key="4">
    <source>
        <dbReference type="SAM" id="MobiDB-lite"/>
    </source>
</evidence>
<keyword evidence="9" id="KW-1185">Reference proteome</keyword>
<sequence>MEEDPDDVPHGHITSLAVKRSHRRLGLAQKLMDQASRAMIENFNAKYVSLHVRKSNRAALHLYSNTLKFQISEIEPKYYADGEDAYAMKRDLIQLVDELPRSGEETSQDSSPPEFHPVGATMTSHVKLRKEKVGTMDYDTQIKEVRCQLVDQLKVLDLQLEQKSQQLQDLTDYLRRRGELESEYARSLEKLAERFTSRIKRKDPSSHSVAQVWLAVLSQTRQESREHSSLSESCSNVLIQPLTHCLEYTQRLAKKSKDLCTQLQDGLLKVTTELQTAWRTYFQYHSDYVCAEGKLKEAEKQEEKQKQSVSKKLERLIEKRQGKVKEIYLKCSKARNDYLLNLAAANASMNKYYFKDISSLIDCADVGYHLSLGRVMQAYLSSRWRTQDNLSTGLQQLQGTVSGLDQSHDRDALLQDHYNTFCMPLRFPYQPHDGDQVSEVSAEGEMRCELETRFKQIQIRLKAVTHETEENSKSMWAAQSILLESIGDDDLELGSGSSHQGSTENLAVKPSVARRRANGQELENLYFTKVKEHLVGGSLVSKLQAKHDQLKVAVEKGITSAFHTQRYPKASGQQIPIVVESCICFINLNGLQHEGIFRVPGSQTEVNNLRDAFERGEDPLAERRYDLDSIAGVLKLYFRSLENPLFPIDSTGQLLEHTQIKNEAERAAQLKMVICSYPEPVIVVMRYLFAFLHHVSQYSDENMMQPYNLAVCFGPSLLRGAHNEDVVTLQAQINVLVKRIILQHESIFPSQSEVQGPVYEKCMTLEQDDCETIIEEGDVEAEYKDEMEAGSSADNSTSSSAALTRRKSERPRANSSGSNDQSRLTAGPVGGGIALGGKLLLQIPIGPQGKPRRGHSPGYVYREFQEHSSSEDIVVKVDKEVCRQMDSVFTELLSRQALQDPSSTASSPSAQAPQRKGKRDGRRERGPGLFRADPLE</sequence>
<dbReference type="PANTHER" id="PTHR14166">
    <property type="entry name" value="SLIT-ROBO RHO GTPASE ACTIVATING PROTEIN"/>
    <property type="match status" value="1"/>
</dbReference>
<dbReference type="InterPro" id="IPR008936">
    <property type="entry name" value="Rho_GTPase_activation_prot"/>
</dbReference>
<dbReference type="Pfam" id="PF00611">
    <property type="entry name" value="FCH"/>
    <property type="match status" value="1"/>
</dbReference>
<dbReference type="PROSITE" id="PS51186">
    <property type="entry name" value="GNAT"/>
    <property type="match status" value="1"/>
</dbReference>
<dbReference type="InterPro" id="IPR051627">
    <property type="entry name" value="SLIT-ROBO_RhoGAP"/>
</dbReference>
<dbReference type="InterPro" id="IPR000198">
    <property type="entry name" value="RhoGAP_dom"/>
</dbReference>
<feature type="coiled-coil region" evidence="3">
    <location>
        <begin position="288"/>
        <end position="319"/>
    </location>
</feature>
<feature type="compositionally biased region" description="Low complexity" evidence="4">
    <location>
        <begin position="899"/>
        <end position="914"/>
    </location>
</feature>
<dbReference type="Pfam" id="PF00583">
    <property type="entry name" value="Acetyltransf_1"/>
    <property type="match status" value="1"/>
</dbReference>
<dbReference type="Pfam" id="PF00620">
    <property type="entry name" value="RhoGAP"/>
    <property type="match status" value="1"/>
</dbReference>
<evidence type="ECO:0000256" key="3">
    <source>
        <dbReference type="SAM" id="Coils"/>
    </source>
</evidence>
<dbReference type="CDD" id="cd07656">
    <property type="entry name" value="F-BAR_srGAP"/>
    <property type="match status" value="1"/>
</dbReference>
<feature type="compositionally biased region" description="Polar residues" evidence="4">
    <location>
        <begin position="495"/>
        <end position="505"/>
    </location>
</feature>
<proteinExistence type="predicted"/>
<dbReference type="InterPro" id="IPR031160">
    <property type="entry name" value="F_BAR_dom"/>
</dbReference>
<protein>
    <submittedName>
        <fullName evidence="8">Rho GTPase-activating protein 4</fullName>
    </submittedName>
</protein>
<dbReference type="AlphaFoldDB" id="A0A4Z2IZ48"/>
<dbReference type="PROSITE" id="PS50238">
    <property type="entry name" value="RHOGAP"/>
    <property type="match status" value="1"/>
</dbReference>
<dbReference type="InterPro" id="IPR016181">
    <property type="entry name" value="Acyl_CoA_acyltransferase"/>
</dbReference>
<feature type="domain" description="Rho-GAP" evidence="5">
    <location>
        <begin position="556"/>
        <end position="748"/>
    </location>
</feature>
<evidence type="ECO:0000256" key="1">
    <source>
        <dbReference type="ARBA" id="ARBA00023054"/>
    </source>
</evidence>
<dbReference type="Gene3D" id="3.40.630.30">
    <property type="match status" value="1"/>
</dbReference>
<dbReference type="InterPro" id="IPR001060">
    <property type="entry name" value="FCH_dom"/>
</dbReference>
<dbReference type="PROSITE" id="PS51741">
    <property type="entry name" value="F_BAR"/>
    <property type="match status" value="1"/>
</dbReference>
<feature type="region of interest" description="Disordered" evidence="4">
    <location>
        <begin position="101"/>
        <end position="123"/>
    </location>
</feature>
<dbReference type="Proteomes" id="UP000314294">
    <property type="component" value="Unassembled WGS sequence"/>
</dbReference>
<dbReference type="InterPro" id="IPR000182">
    <property type="entry name" value="GNAT_dom"/>
</dbReference>
<evidence type="ECO:0000259" key="7">
    <source>
        <dbReference type="PROSITE" id="PS51741"/>
    </source>
</evidence>
<dbReference type="CDD" id="cd04301">
    <property type="entry name" value="NAT_SF"/>
    <property type="match status" value="1"/>
</dbReference>
<dbReference type="Gene3D" id="1.10.555.10">
    <property type="entry name" value="Rho GTPase activation protein"/>
    <property type="match status" value="1"/>
</dbReference>
<dbReference type="SUPFAM" id="SSF103657">
    <property type="entry name" value="BAR/IMD domain-like"/>
    <property type="match status" value="1"/>
</dbReference>
<comment type="caution">
    <text evidence="8">The sequence shown here is derived from an EMBL/GenBank/DDBJ whole genome shotgun (WGS) entry which is preliminary data.</text>
</comment>
<organism evidence="8 9">
    <name type="scientific">Liparis tanakae</name>
    <name type="common">Tanaka's snailfish</name>
    <dbReference type="NCBI Taxonomy" id="230148"/>
    <lineage>
        <taxon>Eukaryota</taxon>
        <taxon>Metazoa</taxon>
        <taxon>Chordata</taxon>
        <taxon>Craniata</taxon>
        <taxon>Vertebrata</taxon>
        <taxon>Euteleostomi</taxon>
        <taxon>Actinopterygii</taxon>
        <taxon>Neopterygii</taxon>
        <taxon>Teleostei</taxon>
        <taxon>Neoteleostei</taxon>
        <taxon>Acanthomorphata</taxon>
        <taxon>Eupercaria</taxon>
        <taxon>Perciformes</taxon>
        <taxon>Cottioidei</taxon>
        <taxon>Cottales</taxon>
        <taxon>Liparidae</taxon>
        <taxon>Liparis</taxon>
    </lineage>
</organism>
<dbReference type="GO" id="GO:0016747">
    <property type="term" value="F:acyltransferase activity, transferring groups other than amino-acyl groups"/>
    <property type="evidence" value="ECO:0007669"/>
    <property type="project" value="InterPro"/>
</dbReference>